<feature type="signal peptide" evidence="1">
    <location>
        <begin position="1"/>
        <end position="31"/>
    </location>
</feature>
<gene>
    <name evidence="2" type="ORF">ACFQNJ_03860</name>
</gene>
<comment type="caution">
    <text evidence="2">The sequence shown here is derived from an EMBL/GenBank/DDBJ whole genome shotgun (WGS) entry which is preliminary data.</text>
</comment>
<keyword evidence="1" id="KW-0732">Signal</keyword>
<dbReference type="Pfam" id="PF11231">
    <property type="entry name" value="DUF3034"/>
    <property type="match status" value="1"/>
</dbReference>
<sequence length="314" mass="32489">MPRPNGFHPEAAHRCLAAILLAATAAAPVMADTGKLRLTGGVSTIEGAAGGGISPWAVIGGPGAEGQLGLAAHVSRAETQDYGLTAYGVTAGINDRLEVSFGHQDFDTGITGTALGLPGLHLKMDVVGAKLRVAGDAILDSDTLMPQIAVGVQAKRLQSSGLDATLTALGAKRDGVDFYVSATKLFLAQGILVNGTLRATKANQNGLLGFGAKLGGASDDYELMPEFSVAYLLRKDLAVGFEYRGMPDKLLKAGRAAGLGEGLKANDWKDFFVAWAPSKNVSLTAAYVDLGRVVPATTKGKRQTGVYVSAQFAF</sequence>
<dbReference type="EMBL" id="JBHTBX010000002">
    <property type="protein sequence ID" value="MFC7433639.1"/>
    <property type="molecule type" value="Genomic_DNA"/>
</dbReference>
<reference evidence="3" key="1">
    <citation type="journal article" date="2019" name="Int. J. Syst. Evol. Microbiol.">
        <title>The Global Catalogue of Microorganisms (GCM) 10K type strain sequencing project: providing services to taxonomists for standard genome sequencing and annotation.</title>
        <authorList>
            <consortium name="The Broad Institute Genomics Platform"/>
            <consortium name="The Broad Institute Genome Sequencing Center for Infectious Disease"/>
            <person name="Wu L."/>
            <person name="Ma J."/>
        </authorList>
    </citation>
    <scope>NUCLEOTIDE SEQUENCE [LARGE SCALE GENOMIC DNA]</scope>
    <source>
        <strain evidence="3">CCUG 54518</strain>
    </source>
</reference>
<accession>A0ABW2R703</accession>
<name>A0ABW2R703_9BURK</name>
<protein>
    <submittedName>
        <fullName evidence="2">DUF3034 family protein</fullName>
    </submittedName>
</protein>
<dbReference type="RefSeq" id="WP_382253942.1">
    <property type="nucleotide sequence ID" value="NZ_JBHTBX010000002.1"/>
</dbReference>
<dbReference type="Proteomes" id="UP001596495">
    <property type="component" value="Unassembled WGS sequence"/>
</dbReference>
<keyword evidence="3" id="KW-1185">Reference proteome</keyword>
<proteinExistence type="predicted"/>
<evidence type="ECO:0000313" key="3">
    <source>
        <dbReference type="Proteomes" id="UP001596495"/>
    </source>
</evidence>
<dbReference type="InterPro" id="IPR021393">
    <property type="entry name" value="DUF3034"/>
</dbReference>
<feature type="chain" id="PRO_5046086395" evidence="1">
    <location>
        <begin position="32"/>
        <end position="314"/>
    </location>
</feature>
<evidence type="ECO:0000313" key="2">
    <source>
        <dbReference type="EMBL" id="MFC7433639.1"/>
    </source>
</evidence>
<evidence type="ECO:0000256" key="1">
    <source>
        <dbReference type="SAM" id="SignalP"/>
    </source>
</evidence>
<organism evidence="2 3">
    <name type="scientific">Hydrogenophaga bisanensis</name>
    <dbReference type="NCBI Taxonomy" id="439611"/>
    <lineage>
        <taxon>Bacteria</taxon>
        <taxon>Pseudomonadati</taxon>
        <taxon>Pseudomonadota</taxon>
        <taxon>Betaproteobacteria</taxon>
        <taxon>Burkholderiales</taxon>
        <taxon>Comamonadaceae</taxon>
        <taxon>Hydrogenophaga</taxon>
    </lineage>
</organism>